<proteinExistence type="predicted"/>
<keyword evidence="1" id="KW-0238">DNA-binding</keyword>
<evidence type="ECO:0000313" key="1">
    <source>
        <dbReference type="EMBL" id="MDR7320452.1"/>
    </source>
</evidence>
<keyword evidence="2" id="KW-1185">Reference proteome</keyword>
<dbReference type="EMBL" id="JAVDYC010000001">
    <property type="protein sequence ID" value="MDR7320452.1"/>
    <property type="molecule type" value="Genomic_DNA"/>
</dbReference>
<gene>
    <name evidence="1" type="ORF">J2S44_000702</name>
</gene>
<protein>
    <submittedName>
        <fullName evidence="1">DNA-binding NarL/FixJ family response regulator</fullName>
    </submittedName>
</protein>
<sequence>MIGPEPVKTFVSRFLTTPGLRDRVRAVVYAHRNGLVT</sequence>
<name>A0AAE3ZI92_9ACTN</name>
<dbReference type="AlphaFoldDB" id="A0AAE3ZI92"/>
<reference evidence="1 2" key="1">
    <citation type="submission" date="2023-07" db="EMBL/GenBank/DDBJ databases">
        <title>Sequencing the genomes of 1000 actinobacteria strains.</title>
        <authorList>
            <person name="Klenk H.-P."/>
        </authorList>
    </citation>
    <scope>NUCLEOTIDE SEQUENCE [LARGE SCALE GENOMIC DNA]</scope>
    <source>
        <strain evidence="1 2">DSM 44711</strain>
    </source>
</reference>
<dbReference type="GO" id="GO:0003677">
    <property type="term" value="F:DNA binding"/>
    <property type="evidence" value="ECO:0007669"/>
    <property type="project" value="UniProtKB-KW"/>
</dbReference>
<accession>A0AAE3ZI92</accession>
<evidence type="ECO:0000313" key="2">
    <source>
        <dbReference type="Proteomes" id="UP001183629"/>
    </source>
</evidence>
<organism evidence="1 2">
    <name type="scientific">Catenuloplanes niger</name>
    <dbReference type="NCBI Taxonomy" id="587534"/>
    <lineage>
        <taxon>Bacteria</taxon>
        <taxon>Bacillati</taxon>
        <taxon>Actinomycetota</taxon>
        <taxon>Actinomycetes</taxon>
        <taxon>Micromonosporales</taxon>
        <taxon>Micromonosporaceae</taxon>
        <taxon>Catenuloplanes</taxon>
    </lineage>
</organism>
<comment type="caution">
    <text evidence="1">The sequence shown here is derived from an EMBL/GenBank/DDBJ whole genome shotgun (WGS) entry which is preliminary data.</text>
</comment>
<dbReference type="Proteomes" id="UP001183629">
    <property type="component" value="Unassembled WGS sequence"/>
</dbReference>